<dbReference type="KEGG" id="pmc:P9515_07291"/>
<feature type="transmembrane region" description="Helical" evidence="1">
    <location>
        <begin position="37"/>
        <end position="57"/>
    </location>
</feature>
<evidence type="ECO:0000313" key="2">
    <source>
        <dbReference type="EMBL" id="ABM71938.1"/>
    </source>
</evidence>
<accession>A2BVX7</accession>
<proteinExistence type="predicted"/>
<keyword evidence="1" id="KW-0812">Transmembrane</keyword>
<name>A2BVX7_PROM5</name>
<feature type="transmembrane region" description="Helical" evidence="1">
    <location>
        <begin position="232"/>
        <end position="253"/>
    </location>
</feature>
<dbReference type="AlphaFoldDB" id="A2BVX7"/>
<sequence>MKSLLKYPDKFFFKRCDNLILKIFSDTEIGWKIDLKIALIAFGTTIFFAFPSLWIYFRPDKAGRLFYQMLQSENPLNRDLPLTAQILSYRFFVPTLNYFLGLRGYSVVVIPVISSFINLYFISRIIRKSTRDILFSAICVIGISLTWFITEGTAFWNTTDSVSHLLLLLPAAFRLNPTYFIFALPSALFVDERSIFACAFLWLFLLRRDLMCGDYLNEIGSNFFNLKITRNILLTTYSMFIGFVFWIIGRYLIDSGIIAPAPDISLVTNQITDFWEFFGKHWPPQILNYLSSFRWVYFFPLVLIFKLLKKSSNSFRKRYGFNFKSYFGIHLLLFIFYSSIVMINGDVWRSMSFSYFFILESILILYTLNKKLISVLNYWITFLMLLTPVTFFGLNLTPQISFPMPIVLLRTYFGFGDSYMIFFKKLFIFVPS</sequence>
<dbReference type="RefSeq" id="WP_011820043.1">
    <property type="nucleotide sequence ID" value="NC_008817.1"/>
</dbReference>
<feature type="transmembrane region" description="Helical" evidence="1">
    <location>
        <begin position="375"/>
        <end position="394"/>
    </location>
</feature>
<protein>
    <submittedName>
        <fullName evidence="2">Uncharacterized protein</fullName>
    </submittedName>
</protein>
<feature type="transmembrane region" description="Helical" evidence="1">
    <location>
        <begin position="98"/>
        <end position="121"/>
    </location>
</feature>
<gene>
    <name evidence="2" type="ordered locus">P9515_07291</name>
</gene>
<evidence type="ECO:0000256" key="1">
    <source>
        <dbReference type="SAM" id="Phobius"/>
    </source>
</evidence>
<keyword evidence="1" id="KW-0472">Membrane</keyword>
<keyword evidence="1" id="KW-1133">Transmembrane helix</keyword>
<feature type="transmembrane region" description="Helical" evidence="1">
    <location>
        <begin position="133"/>
        <end position="159"/>
    </location>
</feature>
<reference evidence="2 3" key="1">
    <citation type="journal article" date="2007" name="PLoS Genet.">
        <title>Patterns and implications of gene gain and loss in the evolution of Prochlorococcus.</title>
        <authorList>
            <person name="Kettler G.C."/>
            <person name="Martiny A.C."/>
            <person name="Huang K."/>
            <person name="Zucker J."/>
            <person name="Coleman M.L."/>
            <person name="Rodrigue S."/>
            <person name="Chen F."/>
            <person name="Lapidus A."/>
            <person name="Ferriera S."/>
            <person name="Johnson J."/>
            <person name="Steglich C."/>
            <person name="Church G.M."/>
            <person name="Richardson P."/>
            <person name="Chisholm S.W."/>
        </authorList>
    </citation>
    <scope>NUCLEOTIDE SEQUENCE [LARGE SCALE GENOMIC DNA]</scope>
    <source>
        <strain evidence="2 3">MIT 9515</strain>
    </source>
</reference>
<dbReference type="Proteomes" id="UP000001589">
    <property type="component" value="Chromosome"/>
</dbReference>
<feature type="transmembrane region" description="Helical" evidence="1">
    <location>
        <begin position="400"/>
        <end position="422"/>
    </location>
</feature>
<organism evidence="2 3">
    <name type="scientific">Prochlorococcus marinus (strain MIT 9515)</name>
    <dbReference type="NCBI Taxonomy" id="167542"/>
    <lineage>
        <taxon>Bacteria</taxon>
        <taxon>Bacillati</taxon>
        <taxon>Cyanobacteriota</taxon>
        <taxon>Cyanophyceae</taxon>
        <taxon>Synechococcales</taxon>
        <taxon>Prochlorococcaceae</taxon>
        <taxon>Prochlorococcus</taxon>
    </lineage>
</organism>
<dbReference type="EMBL" id="CP000552">
    <property type="protein sequence ID" value="ABM71938.1"/>
    <property type="molecule type" value="Genomic_DNA"/>
</dbReference>
<dbReference type="HOGENOM" id="CLU_634402_0_0_3"/>
<feature type="transmembrane region" description="Helical" evidence="1">
    <location>
        <begin position="286"/>
        <end position="305"/>
    </location>
</feature>
<dbReference type="GeneID" id="60201188"/>
<feature type="transmembrane region" description="Helical" evidence="1">
    <location>
        <begin position="326"/>
        <end position="345"/>
    </location>
</feature>
<feature type="transmembrane region" description="Helical" evidence="1">
    <location>
        <begin position="179"/>
        <end position="205"/>
    </location>
</feature>
<feature type="transmembrane region" description="Helical" evidence="1">
    <location>
        <begin position="351"/>
        <end position="368"/>
    </location>
</feature>
<evidence type="ECO:0000313" key="3">
    <source>
        <dbReference type="Proteomes" id="UP000001589"/>
    </source>
</evidence>